<dbReference type="Proteomes" id="UP001589627">
    <property type="component" value="Unassembled WGS sequence"/>
</dbReference>
<sequence length="175" mass="19727">MNSVAGMFDRHWPVLYHYVVRRLGPDVAEDLVGDTFLTAFERRHRFDPRYDDARPWLFGIATRLISRHRRAEGARYRALERSPREVATEEPADQVAAAMSVVAVRPALARALADLPARDRDVLLLIAWAQLSYDETAAALGIPVGTVRSRLNRARRRVRAALGDTNPLLVEETVS</sequence>
<comment type="similarity">
    <text evidence="1">Belongs to the sigma-70 factor family. ECF subfamily.</text>
</comment>
<keyword evidence="2" id="KW-0805">Transcription regulation</keyword>
<comment type="caution">
    <text evidence="7">The sequence shown here is derived from an EMBL/GenBank/DDBJ whole genome shotgun (WGS) entry which is preliminary data.</text>
</comment>
<dbReference type="InterPro" id="IPR013324">
    <property type="entry name" value="RNA_pol_sigma_r3/r4-like"/>
</dbReference>
<name>A0ABV5YJU7_9ACTN</name>
<evidence type="ECO:0000313" key="7">
    <source>
        <dbReference type="EMBL" id="MFB9834697.1"/>
    </source>
</evidence>
<keyword evidence="4" id="KW-0804">Transcription</keyword>
<gene>
    <name evidence="7" type="ORF">ACFFNX_21150</name>
</gene>
<dbReference type="Pfam" id="PF04542">
    <property type="entry name" value="Sigma70_r2"/>
    <property type="match status" value="1"/>
</dbReference>
<reference evidence="7 8" key="1">
    <citation type="submission" date="2024-09" db="EMBL/GenBank/DDBJ databases">
        <authorList>
            <person name="Sun Q."/>
            <person name="Mori K."/>
        </authorList>
    </citation>
    <scope>NUCLEOTIDE SEQUENCE [LARGE SCALE GENOMIC DNA]</scope>
    <source>
        <strain evidence="7 8">TBRC 0563</strain>
    </source>
</reference>
<dbReference type="Pfam" id="PF08281">
    <property type="entry name" value="Sigma70_r4_2"/>
    <property type="match status" value="1"/>
</dbReference>
<dbReference type="SUPFAM" id="SSF88946">
    <property type="entry name" value="Sigma2 domain of RNA polymerase sigma factors"/>
    <property type="match status" value="1"/>
</dbReference>
<dbReference type="Gene3D" id="1.10.1740.10">
    <property type="match status" value="1"/>
</dbReference>
<evidence type="ECO:0000256" key="4">
    <source>
        <dbReference type="ARBA" id="ARBA00023163"/>
    </source>
</evidence>
<dbReference type="SUPFAM" id="SSF88659">
    <property type="entry name" value="Sigma3 and sigma4 domains of RNA polymerase sigma factors"/>
    <property type="match status" value="1"/>
</dbReference>
<dbReference type="InterPro" id="IPR014284">
    <property type="entry name" value="RNA_pol_sigma-70_dom"/>
</dbReference>
<feature type="domain" description="RNA polymerase sigma factor 70 region 4 type 2" evidence="6">
    <location>
        <begin position="107"/>
        <end position="157"/>
    </location>
</feature>
<dbReference type="InterPro" id="IPR013249">
    <property type="entry name" value="RNA_pol_sigma70_r4_t2"/>
</dbReference>
<evidence type="ECO:0000259" key="6">
    <source>
        <dbReference type="Pfam" id="PF08281"/>
    </source>
</evidence>
<dbReference type="PANTHER" id="PTHR43133">
    <property type="entry name" value="RNA POLYMERASE ECF-TYPE SIGMA FACTO"/>
    <property type="match status" value="1"/>
</dbReference>
<proteinExistence type="inferred from homology"/>
<evidence type="ECO:0000259" key="5">
    <source>
        <dbReference type="Pfam" id="PF04542"/>
    </source>
</evidence>
<dbReference type="InterPro" id="IPR036388">
    <property type="entry name" value="WH-like_DNA-bd_sf"/>
</dbReference>
<dbReference type="RefSeq" id="WP_378204792.1">
    <property type="nucleotide sequence ID" value="NZ_JBHLZP010000154.1"/>
</dbReference>
<evidence type="ECO:0000256" key="2">
    <source>
        <dbReference type="ARBA" id="ARBA00023015"/>
    </source>
</evidence>
<dbReference type="NCBIfam" id="TIGR02937">
    <property type="entry name" value="sigma70-ECF"/>
    <property type="match status" value="1"/>
</dbReference>
<dbReference type="InterPro" id="IPR013325">
    <property type="entry name" value="RNA_pol_sigma_r2"/>
</dbReference>
<accession>A0ABV5YJU7</accession>
<feature type="domain" description="RNA polymerase sigma-70 region 2" evidence="5">
    <location>
        <begin position="7"/>
        <end position="73"/>
    </location>
</feature>
<dbReference type="InterPro" id="IPR039425">
    <property type="entry name" value="RNA_pol_sigma-70-like"/>
</dbReference>
<dbReference type="EMBL" id="JBHLZP010000154">
    <property type="protein sequence ID" value="MFB9834697.1"/>
    <property type="molecule type" value="Genomic_DNA"/>
</dbReference>
<dbReference type="PANTHER" id="PTHR43133:SF25">
    <property type="entry name" value="RNA POLYMERASE SIGMA FACTOR RFAY-RELATED"/>
    <property type="match status" value="1"/>
</dbReference>
<evidence type="ECO:0000256" key="1">
    <source>
        <dbReference type="ARBA" id="ARBA00010641"/>
    </source>
</evidence>
<evidence type="ECO:0000313" key="8">
    <source>
        <dbReference type="Proteomes" id="UP001589627"/>
    </source>
</evidence>
<protein>
    <submittedName>
        <fullName evidence="7">RNA polymerase sigma factor</fullName>
    </submittedName>
</protein>
<keyword evidence="8" id="KW-1185">Reference proteome</keyword>
<keyword evidence="3" id="KW-0731">Sigma factor</keyword>
<evidence type="ECO:0000256" key="3">
    <source>
        <dbReference type="ARBA" id="ARBA00023082"/>
    </source>
</evidence>
<dbReference type="Gene3D" id="1.10.10.10">
    <property type="entry name" value="Winged helix-like DNA-binding domain superfamily/Winged helix DNA-binding domain"/>
    <property type="match status" value="1"/>
</dbReference>
<organism evidence="7 8">
    <name type="scientific">Actinoallomurus acaciae</name>
    <dbReference type="NCBI Taxonomy" id="502577"/>
    <lineage>
        <taxon>Bacteria</taxon>
        <taxon>Bacillati</taxon>
        <taxon>Actinomycetota</taxon>
        <taxon>Actinomycetes</taxon>
        <taxon>Streptosporangiales</taxon>
        <taxon>Thermomonosporaceae</taxon>
        <taxon>Actinoallomurus</taxon>
    </lineage>
</organism>
<dbReference type="CDD" id="cd06171">
    <property type="entry name" value="Sigma70_r4"/>
    <property type="match status" value="1"/>
</dbReference>
<dbReference type="InterPro" id="IPR007627">
    <property type="entry name" value="RNA_pol_sigma70_r2"/>
</dbReference>